<dbReference type="Pfam" id="PF02826">
    <property type="entry name" value="2-Hacid_dh_C"/>
    <property type="match status" value="1"/>
</dbReference>
<dbReference type="GO" id="GO:0030267">
    <property type="term" value="F:glyoxylate reductase (NADPH) activity"/>
    <property type="evidence" value="ECO:0007669"/>
    <property type="project" value="TreeGrafter"/>
</dbReference>
<dbReference type="OrthoDB" id="117809at2"/>
<dbReference type="Gene3D" id="3.40.50.720">
    <property type="entry name" value="NAD(P)-binding Rossmann-like Domain"/>
    <property type="match status" value="2"/>
</dbReference>
<dbReference type="InterPro" id="IPR050223">
    <property type="entry name" value="D-isomer_2-hydroxyacid_DH"/>
</dbReference>
<keyword evidence="3" id="KW-0520">NAD</keyword>
<evidence type="ECO:0000313" key="8">
    <source>
        <dbReference type="Proteomes" id="UP000198891"/>
    </source>
</evidence>
<dbReference type="CDD" id="cd12165">
    <property type="entry name" value="2-Hacid_dh_6"/>
    <property type="match status" value="1"/>
</dbReference>
<evidence type="ECO:0000259" key="6">
    <source>
        <dbReference type="Pfam" id="PF02826"/>
    </source>
</evidence>
<comment type="similarity">
    <text evidence="1 4">Belongs to the D-isomer specific 2-hydroxyacid dehydrogenase family.</text>
</comment>
<dbReference type="RefSeq" id="WP_092549556.1">
    <property type="nucleotide sequence ID" value="NZ_FNPZ01000001.1"/>
</dbReference>
<gene>
    <name evidence="7" type="ORF">SAMN05216554_0992</name>
</gene>
<feature type="domain" description="D-isomer specific 2-hydroxyacid dehydrogenase catalytic" evidence="5">
    <location>
        <begin position="45"/>
        <end position="320"/>
    </location>
</feature>
<dbReference type="EMBL" id="FNPZ01000001">
    <property type="protein sequence ID" value="SDY63997.1"/>
    <property type="molecule type" value="Genomic_DNA"/>
</dbReference>
<dbReference type="InterPro" id="IPR006140">
    <property type="entry name" value="D-isomer_DH_NAD-bd"/>
</dbReference>
<name>A0A1H3LHI8_9MICO</name>
<evidence type="ECO:0000313" key="7">
    <source>
        <dbReference type="EMBL" id="SDY63997.1"/>
    </source>
</evidence>
<evidence type="ECO:0000256" key="4">
    <source>
        <dbReference type="RuleBase" id="RU003719"/>
    </source>
</evidence>
<dbReference type="InterPro" id="IPR036291">
    <property type="entry name" value="NAD(P)-bd_dom_sf"/>
</dbReference>
<protein>
    <submittedName>
        <fullName evidence="7">Phosphoglycerate dehydrogenase</fullName>
    </submittedName>
</protein>
<feature type="domain" description="D-isomer specific 2-hydroxyacid dehydrogenase NAD-binding" evidence="6">
    <location>
        <begin position="101"/>
        <end position="289"/>
    </location>
</feature>
<reference evidence="7 8" key="1">
    <citation type="submission" date="2016-10" db="EMBL/GenBank/DDBJ databases">
        <authorList>
            <person name="de Groot N.N."/>
        </authorList>
    </citation>
    <scope>NUCLEOTIDE SEQUENCE [LARGE SCALE GENOMIC DNA]</scope>
    <source>
        <strain evidence="7 8">CGMCC 4.3491</strain>
    </source>
</reference>
<dbReference type="GO" id="GO:0005829">
    <property type="term" value="C:cytosol"/>
    <property type="evidence" value="ECO:0007669"/>
    <property type="project" value="TreeGrafter"/>
</dbReference>
<dbReference type="InterPro" id="IPR006139">
    <property type="entry name" value="D-isomer_2_OHA_DH_cat_dom"/>
</dbReference>
<dbReference type="STRING" id="381665.SAMN05216554_0992"/>
<accession>A0A1H3LHI8</accession>
<dbReference type="Proteomes" id="UP000198891">
    <property type="component" value="Unassembled WGS sequence"/>
</dbReference>
<dbReference type="AlphaFoldDB" id="A0A1H3LHI8"/>
<keyword evidence="2 4" id="KW-0560">Oxidoreductase</keyword>
<evidence type="ECO:0000256" key="1">
    <source>
        <dbReference type="ARBA" id="ARBA00005854"/>
    </source>
</evidence>
<dbReference type="GO" id="GO:0016618">
    <property type="term" value="F:hydroxypyruvate reductase [NAD(P)H] activity"/>
    <property type="evidence" value="ECO:0007669"/>
    <property type="project" value="TreeGrafter"/>
</dbReference>
<proteinExistence type="inferred from homology"/>
<keyword evidence="8" id="KW-1185">Reference proteome</keyword>
<dbReference type="SUPFAM" id="SSF51735">
    <property type="entry name" value="NAD(P)-binding Rossmann-fold domains"/>
    <property type="match status" value="1"/>
</dbReference>
<evidence type="ECO:0000256" key="2">
    <source>
        <dbReference type="ARBA" id="ARBA00023002"/>
    </source>
</evidence>
<dbReference type="Pfam" id="PF00389">
    <property type="entry name" value="2-Hacid_dh"/>
    <property type="match status" value="1"/>
</dbReference>
<dbReference type="PANTHER" id="PTHR10996">
    <property type="entry name" value="2-HYDROXYACID DEHYDROGENASE-RELATED"/>
    <property type="match status" value="1"/>
</dbReference>
<evidence type="ECO:0000256" key="3">
    <source>
        <dbReference type="ARBA" id="ARBA00023027"/>
    </source>
</evidence>
<organism evidence="7 8">
    <name type="scientific">Herbiconiux ginsengi</name>
    <dbReference type="NCBI Taxonomy" id="381665"/>
    <lineage>
        <taxon>Bacteria</taxon>
        <taxon>Bacillati</taxon>
        <taxon>Actinomycetota</taxon>
        <taxon>Actinomycetes</taxon>
        <taxon>Micrococcales</taxon>
        <taxon>Microbacteriaceae</taxon>
        <taxon>Herbiconiux</taxon>
    </lineage>
</organism>
<evidence type="ECO:0000259" key="5">
    <source>
        <dbReference type="Pfam" id="PF00389"/>
    </source>
</evidence>
<dbReference type="PANTHER" id="PTHR10996:SF178">
    <property type="entry name" value="2-HYDROXYACID DEHYDROGENASE YGL185C-RELATED"/>
    <property type="match status" value="1"/>
</dbReference>
<dbReference type="GO" id="GO:0051287">
    <property type="term" value="F:NAD binding"/>
    <property type="evidence" value="ECO:0007669"/>
    <property type="project" value="InterPro"/>
</dbReference>
<dbReference type="SUPFAM" id="SSF52283">
    <property type="entry name" value="Formate/glycerate dehydrogenase catalytic domain-like"/>
    <property type="match status" value="1"/>
</dbReference>
<sequence length="333" mass="35915">MHVVVADPMQVRLGAQLRELAGPGLTWEFLTPGQSIADASDSPEVFVGSKLSADELPPAADLQLVQVAGAGYEGIDLHALPAGARVANTSHHGRAIAEYCVMSMLALSRDLIREDRALRTGRWLSVFQDPGSPVHETLEGRTVGILGMGEIGEHVAILATALGMRVVGIRRHPERPTAVPVAWMGGTDDIDTLLTLSDFVVVTTPLSEHTRGLIGARELALLAPHAVLINVARGPIVDEQALFDALRNGAIRGAAIDVWWQYPEQGNLRSPSRLPFGELDNVILTPHTSGVTSDVFHRRMKDVARNIAALRDGGELRNIVYESPIHPNPIESR</sequence>